<dbReference type="Proteomes" id="UP000004344">
    <property type="component" value="Unassembled WGS sequence"/>
</dbReference>
<reference evidence="1 2" key="1">
    <citation type="submission" date="2011-09" db="EMBL/GenBank/DDBJ databases">
        <title>The draft genome of Fischerella sp. JSC-11.</title>
        <authorList>
            <consortium name="US DOE Joint Genome Institute (JGI-PGF)"/>
            <person name="Lucas S."/>
            <person name="Han J."/>
            <person name="Lapidus A."/>
            <person name="Cheng J.-F."/>
            <person name="Goodwin L."/>
            <person name="Pitluck S."/>
            <person name="Peters L."/>
            <person name="Land M.L."/>
            <person name="Hauser L."/>
            <person name="Sarkisova S."/>
            <person name="Bryant D.A."/>
            <person name="Brown I."/>
            <person name="Woyke T.J."/>
        </authorList>
    </citation>
    <scope>NUCLEOTIDE SEQUENCE [LARGE SCALE GENOMIC DNA]</scope>
    <source>
        <strain evidence="1 2">JSC-11</strain>
    </source>
</reference>
<feature type="non-terminal residue" evidence="1">
    <location>
        <position position="1"/>
    </location>
</feature>
<dbReference type="AlphaFoldDB" id="G6G0H7"/>
<keyword evidence="2" id="KW-1185">Reference proteome</keyword>
<comment type="caution">
    <text evidence="1">The sequence shown here is derived from an EMBL/GenBank/DDBJ whole genome shotgun (WGS) entry which is preliminary data.</text>
</comment>
<accession>G6G0H7</accession>
<evidence type="ECO:0000313" key="2">
    <source>
        <dbReference type="Proteomes" id="UP000004344"/>
    </source>
</evidence>
<proteinExistence type="predicted"/>
<protein>
    <submittedName>
        <fullName evidence="1">Uncharacterized protein</fullName>
    </submittedName>
</protein>
<name>G6G0H7_9CYAN</name>
<gene>
    <name evidence="1" type="ORF">FJSC11DRAFT_4626</name>
</gene>
<dbReference type="EMBL" id="AGIZ01000032">
    <property type="protein sequence ID" value="EHC08321.1"/>
    <property type="molecule type" value="Genomic_DNA"/>
</dbReference>
<evidence type="ECO:0000313" key="1">
    <source>
        <dbReference type="EMBL" id="EHC08321.1"/>
    </source>
</evidence>
<organism evidence="1 2">
    <name type="scientific">Fischerella thermalis JSC-11</name>
    <dbReference type="NCBI Taxonomy" id="741277"/>
    <lineage>
        <taxon>Bacteria</taxon>
        <taxon>Bacillati</taxon>
        <taxon>Cyanobacteriota</taxon>
        <taxon>Cyanophyceae</taxon>
        <taxon>Nostocales</taxon>
        <taxon>Hapalosiphonaceae</taxon>
        <taxon>Fischerella</taxon>
    </lineage>
</organism>
<sequence length="125" mass="13421">EDVRDVLEFDPVELDGLAGRPVAVRRAELRIVDGTAGVLVGHLRDGAELARFEDAVGRPDAHHEVGLLTLPLVVQPPPLEPLEPLVVLVLGDGVPPLLREPEQVLADVVAVNFVFPALDVRGHTD</sequence>